<evidence type="ECO:0000313" key="2">
    <source>
        <dbReference type="EMBL" id="MBP3964489.1"/>
    </source>
</evidence>
<dbReference type="EMBL" id="JAGKSP010000006">
    <property type="protein sequence ID" value="MBP3964489.1"/>
    <property type="molecule type" value="Genomic_DNA"/>
</dbReference>
<feature type="region of interest" description="Disordered" evidence="1">
    <location>
        <begin position="112"/>
        <end position="150"/>
    </location>
</feature>
<keyword evidence="3" id="KW-1185">Reference proteome</keyword>
<dbReference type="Proteomes" id="UP000673394">
    <property type="component" value="Unassembled WGS sequence"/>
</dbReference>
<protein>
    <recommendedName>
        <fullName evidence="4">Helicase XPB/Ssl2 N-terminal domain-containing protein</fullName>
    </recommendedName>
</protein>
<evidence type="ECO:0008006" key="4">
    <source>
        <dbReference type="Google" id="ProtNLM"/>
    </source>
</evidence>
<feature type="compositionally biased region" description="Basic and acidic residues" evidence="1">
    <location>
        <begin position="112"/>
        <end position="127"/>
    </location>
</feature>
<proteinExistence type="predicted"/>
<gene>
    <name evidence="2" type="ORF">I8J30_17365</name>
</gene>
<sequence length="422" mass="48357">MNLADMLSYADIGQLSRIATTYQCECNGNSKNDLIQSILSTVNRRDVFEAQIGAMKLEDLRFINSLLFDARDAFSLEELIARVQQSRFSSAEADALTGNGIGQAVSIVETAAEPKKSRTSKAKDSTKAKVKPTSKTKAAKEKQQPEAGPRDTISRFKQYGWLFNGYAGADRYLFQVPTDLKERFKETMERRLVSQVTYTDEEPHAYRDEQMLMGDDVSQLLTYIHLNEISLTSEGNMYKRNVLQLLELFGVKEQLPGKGEWRFGYGRRIKEYPSRMSLLYDYCFYKGWIAETETMLVLTPAGRDRQVSKTSEPPDKLYQFWLRLYKSPIPNIRAIVHWIDKLGSRWVKAETIMSTLTPYIKPFYYDQPETILEQRLISMMMHLGLLRIGEHAEFGQVIRMTPLGRTIVAGQSIDDEAIVLNR</sequence>
<accession>A0ABS5CF58</accession>
<name>A0ABS5CF58_9BACL</name>
<evidence type="ECO:0000313" key="3">
    <source>
        <dbReference type="Proteomes" id="UP000673394"/>
    </source>
</evidence>
<dbReference type="RefSeq" id="WP_210659823.1">
    <property type="nucleotide sequence ID" value="NZ_JAGKSP010000006.1"/>
</dbReference>
<organism evidence="2 3">
    <name type="scientific">Paenibacillus lignilyticus</name>
    <dbReference type="NCBI Taxonomy" id="1172615"/>
    <lineage>
        <taxon>Bacteria</taxon>
        <taxon>Bacillati</taxon>
        <taxon>Bacillota</taxon>
        <taxon>Bacilli</taxon>
        <taxon>Bacillales</taxon>
        <taxon>Paenibacillaceae</taxon>
        <taxon>Paenibacillus</taxon>
    </lineage>
</organism>
<comment type="caution">
    <text evidence="2">The sequence shown here is derived from an EMBL/GenBank/DDBJ whole genome shotgun (WGS) entry which is preliminary data.</text>
</comment>
<feature type="compositionally biased region" description="Basic and acidic residues" evidence="1">
    <location>
        <begin position="138"/>
        <end position="150"/>
    </location>
</feature>
<reference evidence="2 3" key="1">
    <citation type="submission" date="2021-04" db="EMBL/GenBank/DDBJ databases">
        <title>Paenibacillus sp. DLE-14 whole genome sequence.</title>
        <authorList>
            <person name="Ham Y.J."/>
        </authorList>
    </citation>
    <scope>NUCLEOTIDE SEQUENCE [LARGE SCALE GENOMIC DNA]</scope>
    <source>
        <strain evidence="2 3">DLE-14</strain>
    </source>
</reference>
<evidence type="ECO:0000256" key="1">
    <source>
        <dbReference type="SAM" id="MobiDB-lite"/>
    </source>
</evidence>